<dbReference type="EMBL" id="AVOT02029806">
    <property type="protein sequence ID" value="MBW0522774.1"/>
    <property type="molecule type" value="Genomic_DNA"/>
</dbReference>
<gene>
    <name evidence="2" type="ORF">O181_062489</name>
</gene>
<feature type="compositionally biased region" description="Polar residues" evidence="1">
    <location>
        <begin position="111"/>
        <end position="122"/>
    </location>
</feature>
<evidence type="ECO:0000256" key="1">
    <source>
        <dbReference type="SAM" id="MobiDB-lite"/>
    </source>
</evidence>
<feature type="region of interest" description="Disordered" evidence="1">
    <location>
        <begin position="1"/>
        <end position="33"/>
    </location>
</feature>
<name>A0A9Q3I1L5_9BASI</name>
<keyword evidence="3" id="KW-1185">Reference proteome</keyword>
<proteinExistence type="predicted"/>
<dbReference type="Proteomes" id="UP000765509">
    <property type="component" value="Unassembled WGS sequence"/>
</dbReference>
<accession>A0A9Q3I1L5</accession>
<sequence length="136" mass="15258">MQKGKGKNKSESIITAKKWTPLATQRPRKPQNYASIQGEPTLITHTGKITVINPVVNSKGKFPKDSKQKDLGIPRNQLEERTGLFRYRRPGFGQYGEMQDIEGNHSHTPILPSNETETSNQKTGKKCIKYCSSTNS</sequence>
<dbReference type="AlphaFoldDB" id="A0A9Q3I1L5"/>
<comment type="caution">
    <text evidence="2">The sequence shown here is derived from an EMBL/GenBank/DDBJ whole genome shotgun (WGS) entry which is preliminary data.</text>
</comment>
<reference evidence="2" key="1">
    <citation type="submission" date="2021-03" db="EMBL/GenBank/DDBJ databases">
        <title>Draft genome sequence of rust myrtle Austropuccinia psidii MF-1, a brazilian biotype.</title>
        <authorList>
            <person name="Quecine M.C."/>
            <person name="Pachon D.M.R."/>
            <person name="Bonatelli M.L."/>
            <person name="Correr F.H."/>
            <person name="Franceschini L.M."/>
            <person name="Leite T.F."/>
            <person name="Margarido G.R.A."/>
            <person name="Almeida C.A."/>
            <person name="Ferrarezi J.A."/>
            <person name="Labate C.A."/>
        </authorList>
    </citation>
    <scope>NUCLEOTIDE SEQUENCE</scope>
    <source>
        <strain evidence="2">MF-1</strain>
    </source>
</reference>
<protein>
    <submittedName>
        <fullName evidence="2">Uncharacterized protein</fullName>
    </submittedName>
</protein>
<evidence type="ECO:0000313" key="2">
    <source>
        <dbReference type="EMBL" id="MBW0522774.1"/>
    </source>
</evidence>
<feature type="region of interest" description="Disordered" evidence="1">
    <location>
        <begin position="100"/>
        <end position="124"/>
    </location>
</feature>
<organism evidence="2 3">
    <name type="scientific">Austropuccinia psidii MF-1</name>
    <dbReference type="NCBI Taxonomy" id="1389203"/>
    <lineage>
        <taxon>Eukaryota</taxon>
        <taxon>Fungi</taxon>
        <taxon>Dikarya</taxon>
        <taxon>Basidiomycota</taxon>
        <taxon>Pucciniomycotina</taxon>
        <taxon>Pucciniomycetes</taxon>
        <taxon>Pucciniales</taxon>
        <taxon>Sphaerophragmiaceae</taxon>
        <taxon>Austropuccinia</taxon>
    </lineage>
</organism>
<evidence type="ECO:0000313" key="3">
    <source>
        <dbReference type="Proteomes" id="UP000765509"/>
    </source>
</evidence>